<dbReference type="PROSITE" id="PS51857">
    <property type="entry name" value="CSD_2"/>
    <property type="match status" value="1"/>
</dbReference>
<evidence type="ECO:0000256" key="2">
    <source>
        <dbReference type="ARBA" id="ARBA00022490"/>
    </source>
</evidence>
<protein>
    <submittedName>
        <fullName evidence="5">Cold shock domain-containing protein</fullName>
    </submittedName>
</protein>
<dbReference type="GO" id="GO:0003676">
    <property type="term" value="F:nucleic acid binding"/>
    <property type="evidence" value="ECO:0007669"/>
    <property type="project" value="InterPro"/>
</dbReference>
<dbReference type="SMART" id="SM00357">
    <property type="entry name" value="CSP"/>
    <property type="match status" value="1"/>
</dbReference>
<evidence type="ECO:0000313" key="5">
    <source>
        <dbReference type="EMBL" id="MCX2819141.1"/>
    </source>
</evidence>
<dbReference type="PROSITE" id="PS00352">
    <property type="entry name" value="CSD_1"/>
    <property type="match status" value="1"/>
</dbReference>
<feature type="compositionally biased region" description="Acidic residues" evidence="3">
    <location>
        <begin position="44"/>
        <end position="53"/>
    </location>
</feature>
<dbReference type="GO" id="GO:0005737">
    <property type="term" value="C:cytoplasm"/>
    <property type="evidence" value="ECO:0007669"/>
    <property type="project" value="UniProtKB-SubCell"/>
</dbReference>
<name>A0A9Q4GJE6_9EURY</name>
<dbReference type="PANTHER" id="PTHR11544">
    <property type="entry name" value="COLD SHOCK DOMAIN CONTAINING PROTEINS"/>
    <property type="match status" value="1"/>
</dbReference>
<dbReference type="PIRSF" id="PIRSF002599">
    <property type="entry name" value="Cold_shock_A"/>
    <property type="match status" value="1"/>
</dbReference>
<feature type="compositionally biased region" description="Basic and acidic residues" evidence="3">
    <location>
        <begin position="54"/>
        <end position="64"/>
    </location>
</feature>
<comment type="subcellular location">
    <subcellularLocation>
        <location evidence="1">Cytoplasm</location>
    </subcellularLocation>
</comment>
<dbReference type="InterPro" id="IPR012340">
    <property type="entry name" value="NA-bd_OB-fold"/>
</dbReference>
<dbReference type="InterPro" id="IPR050181">
    <property type="entry name" value="Cold_shock_domain"/>
</dbReference>
<organism evidence="5 6">
    <name type="scientific">Halorutilus salinus</name>
    <dbReference type="NCBI Taxonomy" id="2487751"/>
    <lineage>
        <taxon>Archaea</taxon>
        <taxon>Methanobacteriati</taxon>
        <taxon>Methanobacteriota</taxon>
        <taxon>Stenosarchaea group</taxon>
        <taxon>Halobacteria</taxon>
        <taxon>Halorutilales</taxon>
        <taxon>Halorutilaceae</taxon>
        <taxon>Halorutilus</taxon>
    </lineage>
</organism>
<dbReference type="Gene3D" id="2.40.50.140">
    <property type="entry name" value="Nucleic acid-binding proteins"/>
    <property type="match status" value="1"/>
</dbReference>
<evidence type="ECO:0000313" key="6">
    <source>
        <dbReference type="Proteomes" id="UP001149411"/>
    </source>
</evidence>
<proteinExistence type="predicted"/>
<dbReference type="CDD" id="cd04458">
    <property type="entry name" value="CSP_CDS"/>
    <property type="match status" value="1"/>
</dbReference>
<comment type="caution">
    <text evidence="5">The sequence shown here is derived from an EMBL/GenBank/DDBJ whole genome shotgun (WGS) entry which is preliminary data.</text>
</comment>
<dbReference type="Pfam" id="PF00313">
    <property type="entry name" value="CSD"/>
    <property type="match status" value="1"/>
</dbReference>
<dbReference type="Proteomes" id="UP001149411">
    <property type="component" value="Unassembled WGS sequence"/>
</dbReference>
<dbReference type="EMBL" id="RKLV01000006">
    <property type="protein sequence ID" value="MCX2819141.1"/>
    <property type="molecule type" value="Genomic_DNA"/>
</dbReference>
<gene>
    <name evidence="5" type="ORF">EGH25_07220</name>
</gene>
<keyword evidence="6" id="KW-1185">Reference proteome</keyword>
<feature type="domain" description="CSD" evidence="4">
    <location>
        <begin position="1"/>
        <end position="63"/>
    </location>
</feature>
<dbReference type="InterPro" id="IPR011129">
    <property type="entry name" value="CSD"/>
</dbReference>
<dbReference type="InterPro" id="IPR019844">
    <property type="entry name" value="CSD_CS"/>
</dbReference>
<accession>A0A9Q4GJE6</accession>
<sequence length="64" mass="7190">MPSGTVKFYHDEKGYGFIETEAEDEDVFFHITEVTGFTPEEDDEVEFGTEEGDDGPRAVDVVRA</sequence>
<dbReference type="SUPFAM" id="SSF50249">
    <property type="entry name" value="Nucleic acid-binding proteins"/>
    <property type="match status" value="1"/>
</dbReference>
<evidence type="ECO:0000256" key="3">
    <source>
        <dbReference type="SAM" id="MobiDB-lite"/>
    </source>
</evidence>
<dbReference type="AlphaFoldDB" id="A0A9Q4GJE6"/>
<dbReference type="InterPro" id="IPR012156">
    <property type="entry name" value="Cold_shock_CspA"/>
</dbReference>
<dbReference type="InterPro" id="IPR002059">
    <property type="entry name" value="CSP_DNA-bd"/>
</dbReference>
<evidence type="ECO:0000256" key="1">
    <source>
        <dbReference type="ARBA" id="ARBA00004496"/>
    </source>
</evidence>
<feature type="region of interest" description="Disordered" evidence="3">
    <location>
        <begin position="44"/>
        <end position="64"/>
    </location>
</feature>
<reference evidence="5" key="1">
    <citation type="submission" date="2022-09" db="EMBL/GenBank/DDBJ databases">
        <title>Haloadaptaus new haloarchaeum isolated from saline soil.</title>
        <authorList>
            <person name="Duran-Viseras A."/>
            <person name="Sanchez-Porro C."/>
            <person name="Ventosa A."/>
        </authorList>
    </citation>
    <scope>NUCLEOTIDE SEQUENCE</scope>
    <source>
        <strain evidence="5">F3-133</strain>
    </source>
</reference>
<dbReference type="RefSeq" id="WP_266087163.1">
    <property type="nucleotide sequence ID" value="NZ_RKLV01000006.1"/>
</dbReference>
<evidence type="ECO:0000259" key="4">
    <source>
        <dbReference type="PROSITE" id="PS51857"/>
    </source>
</evidence>
<keyword evidence="2" id="KW-0963">Cytoplasm</keyword>